<sequence>MQPVLTKFKSWLEKKANTIPPQSALGKAVNYSLNQWEYLVHYLDLPELTPDNNAAERAIRPFVLGRKNWLFSGSPAGAESSSAMYSLIETAKANGLDPHSYLLNLFEKAPLAESEKAWAGR</sequence>
<dbReference type="PATRIC" id="fig|1307761.3.peg.386"/>
<dbReference type="InterPro" id="IPR004291">
    <property type="entry name" value="Transposase_IS66_central"/>
</dbReference>
<evidence type="ECO:0000259" key="2">
    <source>
        <dbReference type="Pfam" id="PF13817"/>
    </source>
</evidence>
<dbReference type="Pfam" id="PF03050">
    <property type="entry name" value="DDE_Tnp_IS66"/>
    <property type="match status" value="1"/>
</dbReference>
<dbReference type="Proteomes" id="UP000018680">
    <property type="component" value="Chromosome"/>
</dbReference>
<dbReference type="AlphaFoldDB" id="V5WDB5"/>
<dbReference type="STRING" id="1307761.L21SP2_0386"/>
<keyword evidence="4" id="KW-1185">Reference proteome</keyword>
<feature type="domain" description="Transposase IS66 central" evidence="1">
    <location>
        <begin position="2"/>
        <end position="79"/>
    </location>
</feature>
<proteinExistence type="predicted"/>
<dbReference type="PANTHER" id="PTHR33678:SF1">
    <property type="entry name" value="BLL1576 PROTEIN"/>
    <property type="match status" value="1"/>
</dbReference>
<dbReference type="Pfam" id="PF13817">
    <property type="entry name" value="DDE_Tnp_IS66_C"/>
    <property type="match status" value="1"/>
</dbReference>
<name>V5WDB5_9SPIO</name>
<evidence type="ECO:0000259" key="1">
    <source>
        <dbReference type="Pfam" id="PF03050"/>
    </source>
</evidence>
<evidence type="ECO:0000313" key="3">
    <source>
        <dbReference type="EMBL" id="AHC13818.1"/>
    </source>
</evidence>
<dbReference type="KEGG" id="slr:L21SP2_0386"/>
<dbReference type="InterPro" id="IPR039552">
    <property type="entry name" value="IS66_C"/>
</dbReference>
<dbReference type="InterPro" id="IPR052344">
    <property type="entry name" value="Transposase-related"/>
</dbReference>
<protein>
    <submittedName>
        <fullName evidence="3">Mobile element protein</fullName>
    </submittedName>
</protein>
<feature type="domain" description="Transposase IS66 C-terminal" evidence="2">
    <location>
        <begin position="86"/>
        <end position="116"/>
    </location>
</feature>
<gene>
    <name evidence="3" type="ORF">L21SP2_0386</name>
</gene>
<dbReference type="HOGENOM" id="CLU_023034_5_2_12"/>
<dbReference type="eggNOG" id="COG4974">
    <property type="taxonomic scope" value="Bacteria"/>
</dbReference>
<accession>V5WDB5</accession>
<evidence type="ECO:0000313" key="4">
    <source>
        <dbReference type="Proteomes" id="UP000018680"/>
    </source>
</evidence>
<organism evidence="3 4">
    <name type="scientific">Salinispira pacifica</name>
    <dbReference type="NCBI Taxonomy" id="1307761"/>
    <lineage>
        <taxon>Bacteria</taxon>
        <taxon>Pseudomonadati</taxon>
        <taxon>Spirochaetota</taxon>
        <taxon>Spirochaetia</taxon>
        <taxon>Spirochaetales</taxon>
        <taxon>Spirochaetaceae</taxon>
        <taxon>Salinispira</taxon>
    </lineage>
</organism>
<reference evidence="3 4" key="1">
    <citation type="journal article" date="2015" name="Stand. Genomic Sci.">
        <title>Complete genome sequence and description of Salinispira pacifica gen. nov., sp. nov., a novel spirochaete isolated form a hypersaline microbial mat.</title>
        <authorList>
            <person name="Ben Hania W."/>
            <person name="Joseph M."/>
            <person name="Schumann P."/>
            <person name="Bunk B."/>
            <person name="Fiebig A."/>
            <person name="Sproer C."/>
            <person name="Klenk H.P."/>
            <person name="Fardeau M.L."/>
            <person name="Spring S."/>
        </authorList>
    </citation>
    <scope>NUCLEOTIDE SEQUENCE [LARGE SCALE GENOMIC DNA]</scope>
    <source>
        <strain evidence="3 4">L21-RPul-D2</strain>
    </source>
</reference>
<dbReference type="EMBL" id="CP006939">
    <property type="protein sequence ID" value="AHC13818.1"/>
    <property type="molecule type" value="Genomic_DNA"/>
</dbReference>
<dbReference type="PANTHER" id="PTHR33678">
    <property type="entry name" value="BLL1576 PROTEIN"/>
    <property type="match status" value="1"/>
</dbReference>